<dbReference type="InParanoid" id="A7TP35"/>
<dbReference type="eggNOG" id="ENOG502T1BR">
    <property type="taxonomic scope" value="Eukaryota"/>
</dbReference>
<evidence type="ECO:0000313" key="2">
    <source>
        <dbReference type="EMBL" id="EDO15945.1"/>
    </source>
</evidence>
<dbReference type="RefSeq" id="XP_001643803.1">
    <property type="nucleotide sequence ID" value="XM_001643753.1"/>
</dbReference>
<name>A7TP35_VANPO</name>
<sequence length="293" mass="34278">MKMNFNCTLLLTGLSMFLYNFEQLKSYEFSLRNKKKKINLSLDNELENFIISILNSASLYLLVYTVISMLYWRFFVPIYILALSFIGLNSFFIIWLQSMLHINFLTLFIVKQLEISQNQCKNHNLNLDLSLHSSSIIQQENKNNLNNKIKNKNKNRNKNKKPSQLLKKINPSILIITTLEFLYKISFIAFTSLLSLVPFIGPLTAFYHLFIKFKRKRVSNLYHKDLKIYKNNNKNLTTTTITNASSPNIKQETNILTNSVKFLINRWISFLSYSLVFLFGIDITNSSNKKSGY</sequence>
<dbReference type="AlphaFoldDB" id="A7TP35"/>
<dbReference type="KEGG" id="vpo:Kpol_1044p1"/>
<dbReference type="Proteomes" id="UP000000267">
    <property type="component" value="Unassembled WGS sequence"/>
</dbReference>
<dbReference type="OrthoDB" id="10671590at2759"/>
<reference evidence="2 3" key="1">
    <citation type="journal article" date="2007" name="Proc. Natl. Acad. Sci. U.S.A.">
        <title>Independent sorting-out of thousands of duplicated gene pairs in two yeast species descended from a whole-genome duplication.</title>
        <authorList>
            <person name="Scannell D.R."/>
            <person name="Frank A.C."/>
            <person name="Conant G.C."/>
            <person name="Byrne K.P."/>
            <person name="Woolfit M."/>
            <person name="Wolfe K.H."/>
        </authorList>
    </citation>
    <scope>NUCLEOTIDE SEQUENCE [LARGE SCALE GENOMIC DNA]</scope>
    <source>
        <strain evidence="3">ATCC 22028 / DSM 70294 / BCRC 21397 / CBS 2163 / NBRC 10782 / NRRL Y-8283 / UCD 57-17</strain>
    </source>
</reference>
<dbReference type="GeneID" id="5544060"/>
<organism evidence="3">
    <name type="scientific">Vanderwaltozyma polyspora (strain ATCC 22028 / DSM 70294 / BCRC 21397 / CBS 2163 / NBRC 10782 / NRRL Y-8283 / UCD 57-17)</name>
    <name type="common">Kluyveromyces polysporus</name>
    <dbReference type="NCBI Taxonomy" id="436907"/>
    <lineage>
        <taxon>Eukaryota</taxon>
        <taxon>Fungi</taxon>
        <taxon>Dikarya</taxon>
        <taxon>Ascomycota</taxon>
        <taxon>Saccharomycotina</taxon>
        <taxon>Saccharomycetes</taxon>
        <taxon>Saccharomycetales</taxon>
        <taxon>Saccharomycetaceae</taxon>
        <taxon>Vanderwaltozyma</taxon>
    </lineage>
</organism>
<feature type="transmembrane region" description="Helical" evidence="1">
    <location>
        <begin position="78"/>
        <end position="96"/>
    </location>
</feature>
<keyword evidence="1" id="KW-0472">Membrane</keyword>
<protein>
    <submittedName>
        <fullName evidence="2">Uncharacterized protein</fullName>
    </submittedName>
</protein>
<dbReference type="EMBL" id="DS480438">
    <property type="protein sequence ID" value="EDO15945.1"/>
    <property type="molecule type" value="Genomic_DNA"/>
</dbReference>
<feature type="transmembrane region" description="Helical" evidence="1">
    <location>
        <begin position="187"/>
        <end position="210"/>
    </location>
</feature>
<keyword evidence="1" id="KW-1133">Transmembrane helix</keyword>
<evidence type="ECO:0000256" key="1">
    <source>
        <dbReference type="SAM" id="Phobius"/>
    </source>
</evidence>
<dbReference type="HOGENOM" id="CLU_950612_0_0_1"/>
<accession>A7TP35</accession>
<proteinExistence type="predicted"/>
<evidence type="ECO:0000313" key="3">
    <source>
        <dbReference type="Proteomes" id="UP000000267"/>
    </source>
</evidence>
<feature type="transmembrane region" description="Helical" evidence="1">
    <location>
        <begin position="50"/>
        <end position="71"/>
    </location>
</feature>
<feature type="transmembrane region" description="Helical" evidence="1">
    <location>
        <begin position="263"/>
        <end position="281"/>
    </location>
</feature>
<gene>
    <name evidence="2" type="ORF">Kpol_1044p1</name>
</gene>
<keyword evidence="1" id="KW-0812">Transmembrane</keyword>
<keyword evidence="3" id="KW-1185">Reference proteome</keyword>